<accession>A0A8J3IYA4</accession>
<feature type="domain" description="HTH merR-type" evidence="3">
    <location>
        <begin position="1"/>
        <end position="71"/>
    </location>
</feature>
<organism evidence="4 5">
    <name type="scientific">Reticulibacter mediterranei</name>
    <dbReference type="NCBI Taxonomy" id="2778369"/>
    <lineage>
        <taxon>Bacteria</taxon>
        <taxon>Bacillati</taxon>
        <taxon>Chloroflexota</taxon>
        <taxon>Ktedonobacteria</taxon>
        <taxon>Ktedonobacterales</taxon>
        <taxon>Reticulibacteraceae</taxon>
        <taxon>Reticulibacter</taxon>
    </lineage>
</organism>
<dbReference type="Gene3D" id="3.20.80.10">
    <property type="entry name" value="Regulatory factor, effector binding domain"/>
    <property type="match status" value="1"/>
</dbReference>
<dbReference type="InterPro" id="IPR047057">
    <property type="entry name" value="MerR_fam"/>
</dbReference>
<dbReference type="PANTHER" id="PTHR30204">
    <property type="entry name" value="REDOX-CYCLING DRUG-SENSING TRANSCRIPTIONAL ACTIVATOR SOXR"/>
    <property type="match status" value="1"/>
</dbReference>
<feature type="coiled-coil region" evidence="2">
    <location>
        <begin position="86"/>
        <end position="113"/>
    </location>
</feature>
<dbReference type="GO" id="GO:0003677">
    <property type="term" value="F:DNA binding"/>
    <property type="evidence" value="ECO:0007669"/>
    <property type="project" value="UniProtKB-KW"/>
</dbReference>
<evidence type="ECO:0000313" key="4">
    <source>
        <dbReference type="EMBL" id="GHO98982.1"/>
    </source>
</evidence>
<evidence type="ECO:0000256" key="2">
    <source>
        <dbReference type="SAM" id="Coils"/>
    </source>
</evidence>
<dbReference type="SUPFAM" id="SSF46955">
    <property type="entry name" value="Putative DNA-binding domain"/>
    <property type="match status" value="1"/>
</dbReference>
<sequence>MFSIGEFSRIARVSPRQLRHYEALGLFQPERIDPETGYRFYSALQLPRLNRILALKDLGLTLPQIRRLLDANISAEEIRGMLTMRKAQIEQTLHEELERMRSIEARIFQVEEQGFLTDDVVLKSIPSRNFLSLRQVLPSKEQGFALMAQIFHFLPRRIGRGASGQFALLFSQESFETENIDVEMGFMCDEEALEPVPLSDGRVMTVHPLPAVENMATMIHIGIAHHERCYGTLGIWIEQNHYQLAGPGREVFIEPLQPAKLEEAVIEIQLPVTRANQDHPALTTK</sequence>
<dbReference type="CDD" id="cd01107">
    <property type="entry name" value="HTH_BmrR"/>
    <property type="match status" value="1"/>
</dbReference>
<dbReference type="Pfam" id="PF13411">
    <property type="entry name" value="MerR_1"/>
    <property type="match status" value="1"/>
</dbReference>
<keyword evidence="5" id="KW-1185">Reference proteome</keyword>
<dbReference type="GO" id="GO:0003700">
    <property type="term" value="F:DNA-binding transcription factor activity"/>
    <property type="evidence" value="ECO:0007669"/>
    <property type="project" value="InterPro"/>
</dbReference>
<dbReference type="InterPro" id="IPR000551">
    <property type="entry name" value="MerR-type_HTH_dom"/>
</dbReference>
<dbReference type="Proteomes" id="UP000597444">
    <property type="component" value="Unassembled WGS sequence"/>
</dbReference>
<gene>
    <name evidence="4" type="ORF">KSF_090300</name>
</gene>
<dbReference type="AlphaFoldDB" id="A0A8J3IYA4"/>
<dbReference type="Gene3D" id="1.10.1660.10">
    <property type="match status" value="1"/>
</dbReference>
<dbReference type="PROSITE" id="PS50937">
    <property type="entry name" value="HTH_MERR_2"/>
    <property type="match status" value="1"/>
</dbReference>
<dbReference type="InterPro" id="IPR011256">
    <property type="entry name" value="Reg_factor_effector_dom_sf"/>
</dbReference>
<dbReference type="RefSeq" id="WP_220209651.1">
    <property type="nucleotide sequence ID" value="NZ_BNJK01000002.1"/>
</dbReference>
<dbReference type="PANTHER" id="PTHR30204:SF97">
    <property type="entry name" value="MERR FAMILY REGULATORY PROTEIN"/>
    <property type="match status" value="1"/>
</dbReference>
<dbReference type="EMBL" id="BNJK01000002">
    <property type="protein sequence ID" value="GHO98982.1"/>
    <property type="molecule type" value="Genomic_DNA"/>
</dbReference>
<dbReference type="SMART" id="SM00422">
    <property type="entry name" value="HTH_MERR"/>
    <property type="match status" value="1"/>
</dbReference>
<comment type="caution">
    <text evidence="4">The sequence shown here is derived from an EMBL/GenBank/DDBJ whole genome shotgun (WGS) entry which is preliminary data.</text>
</comment>
<reference evidence="4" key="1">
    <citation type="submission" date="2020-10" db="EMBL/GenBank/DDBJ databases">
        <title>Taxonomic study of unclassified bacteria belonging to the class Ktedonobacteria.</title>
        <authorList>
            <person name="Yabe S."/>
            <person name="Wang C.M."/>
            <person name="Zheng Y."/>
            <person name="Sakai Y."/>
            <person name="Cavaletti L."/>
            <person name="Monciardini P."/>
            <person name="Donadio S."/>
        </authorList>
    </citation>
    <scope>NUCLEOTIDE SEQUENCE</scope>
    <source>
        <strain evidence="4">ID150040</strain>
    </source>
</reference>
<dbReference type="PROSITE" id="PS00552">
    <property type="entry name" value="HTH_MERR_1"/>
    <property type="match status" value="1"/>
</dbReference>
<keyword evidence="1" id="KW-0238">DNA-binding</keyword>
<proteinExistence type="predicted"/>
<keyword evidence="2" id="KW-0175">Coiled coil</keyword>
<dbReference type="InterPro" id="IPR009061">
    <property type="entry name" value="DNA-bd_dom_put_sf"/>
</dbReference>
<evidence type="ECO:0000256" key="1">
    <source>
        <dbReference type="ARBA" id="ARBA00023125"/>
    </source>
</evidence>
<protein>
    <submittedName>
        <fullName evidence="4">MerR family transcriptional regulator</fullName>
    </submittedName>
</protein>
<dbReference type="SUPFAM" id="SSF55136">
    <property type="entry name" value="Probable bacterial effector-binding domain"/>
    <property type="match status" value="1"/>
</dbReference>
<name>A0A8J3IYA4_9CHLR</name>
<evidence type="ECO:0000313" key="5">
    <source>
        <dbReference type="Proteomes" id="UP000597444"/>
    </source>
</evidence>
<evidence type="ECO:0000259" key="3">
    <source>
        <dbReference type="PROSITE" id="PS50937"/>
    </source>
</evidence>